<evidence type="ECO:0000256" key="6">
    <source>
        <dbReference type="SAM" id="SignalP"/>
    </source>
</evidence>
<name>A0A2T6BWY2_9FLAO</name>
<dbReference type="GO" id="GO:0009279">
    <property type="term" value="C:cell outer membrane"/>
    <property type="evidence" value="ECO:0007669"/>
    <property type="project" value="UniProtKB-SubCell"/>
</dbReference>
<evidence type="ECO:0000256" key="3">
    <source>
        <dbReference type="ARBA" id="ARBA00023136"/>
    </source>
</evidence>
<accession>A0A2T6BWY2</accession>
<dbReference type="InterPro" id="IPR028974">
    <property type="entry name" value="TSP_type-3_rpt"/>
</dbReference>
<dbReference type="InterPro" id="IPR036737">
    <property type="entry name" value="OmpA-like_sf"/>
</dbReference>
<evidence type="ECO:0000313" key="8">
    <source>
        <dbReference type="EMBL" id="PTX60584.1"/>
    </source>
</evidence>
<proteinExistence type="predicted"/>
<sequence>MKHLSRFLVALLLVVGFSNVKAQDSNNPWQINVSVNAVDFYPTNDMEAAGVTGKWFDEYFNVGDHWNILPTLSAISVSKYVGDGFSVGARGSVNRIEKFGTQKVEDLTYYGFDALIKYNISELVDLGKFDPYVEVGGGYTWVDDIGAGTVNGGLGINYWFSESIALNFQTTYKHSFEDYLAPHFQHLAGIAIKFGGKDTDEDGIYDKDDACPDVKGLPEFNGCPDTDGDGIEDSKDDCPDTAGLAALNGCPDTDGDGIADAKDDCPNTAGLASLNGCPDADSDGITDAKDNCPNEAGPAANKGCPWTDKDGDGVLDKDDRCPEVAGVAENDGCPPIARMTVTEITELDNLARTVYFNSGKDSFKQETYEILNKIVELIKGFPKEEFTIGGHTDSVGSESLNQKLSEERANAVKSYLESKLPNKFTSIGYGEREPIASNKTRAGRAQNRRVEIKLVRN</sequence>
<keyword evidence="3 5" id="KW-0472">Membrane</keyword>
<dbReference type="SUPFAM" id="SSF103647">
    <property type="entry name" value="TSP type-3 repeat"/>
    <property type="match status" value="2"/>
</dbReference>
<dbReference type="InterPro" id="IPR006664">
    <property type="entry name" value="OMP_bac"/>
</dbReference>
<dbReference type="RefSeq" id="WP_108115516.1">
    <property type="nucleotide sequence ID" value="NZ_QBKT01000006.1"/>
</dbReference>
<keyword evidence="2 6" id="KW-0732">Signal</keyword>
<evidence type="ECO:0000259" key="7">
    <source>
        <dbReference type="PROSITE" id="PS51123"/>
    </source>
</evidence>
<protein>
    <submittedName>
        <fullName evidence="8">Thrombospondin type 3 repeat-containing protein</fullName>
    </submittedName>
</protein>
<dbReference type="OrthoDB" id="9805336at2"/>
<dbReference type="InterPro" id="IPR003367">
    <property type="entry name" value="Thrombospondin_3-like_rpt"/>
</dbReference>
<evidence type="ECO:0000256" key="2">
    <source>
        <dbReference type="ARBA" id="ARBA00022729"/>
    </source>
</evidence>
<gene>
    <name evidence="8" type="ORF">C8N46_106230</name>
</gene>
<evidence type="ECO:0000256" key="5">
    <source>
        <dbReference type="PROSITE-ProRule" id="PRU00473"/>
    </source>
</evidence>
<comment type="caution">
    <text evidence="8">The sequence shown here is derived from an EMBL/GenBank/DDBJ whole genome shotgun (WGS) entry which is preliminary data.</text>
</comment>
<dbReference type="Proteomes" id="UP000244090">
    <property type="component" value="Unassembled WGS sequence"/>
</dbReference>
<dbReference type="AlphaFoldDB" id="A0A2T6BWY2"/>
<reference evidence="8 9" key="1">
    <citation type="submission" date="2018-04" db="EMBL/GenBank/DDBJ databases">
        <title>Genomic Encyclopedia of Archaeal and Bacterial Type Strains, Phase II (KMG-II): from individual species to whole genera.</title>
        <authorList>
            <person name="Goeker M."/>
        </authorList>
    </citation>
    <scope>NUCLEOTIDE SEQUENCE [LARGE SCALE GENOMIC DNA]</scope>
    <source>
        <strain evidence="8 9">DSM 25731</strain>
    </source>
</reference>
<dbReference type="GO" id="GO:0005509">
    <property type="term" value="F:calcium ion binding"/>
    <property type="evidence" value="ECO:0007669"/>
    <property type="project" value="InterPro"/>
</dbReference>
<evidence type="ECO:0000256" key="1">
    <source>
        <dbReference type="ARBA" id="ARBA00004442"/>
    </source>
</evidence>
<evidence type="ECO:0000256" key="4">
    <source>
        <dbReference type="ARBA" id="ARBA00023237"/>
    </source>
</evidence>
<dbReference type="PANTHER" id="PTHR30329">
    <property type="entry name" value="STATOR ELEMENT OF FLAGELLAR MOTOR COMPLEX"/>
    <property type="match status" value="1"/>
</dbReference>
<feature type="domain" description="OmpA-like" evidence="7">
    <location>
        <begin position="343"/>
        <end position="457"/>
    </location>
</feature>
<dbReference type="Gene3D" id="4.10.1080.10">
    <property type="entry name" value="TSP type-3 repeat"/>
    <property type="match status" value="1"/>
</dbReference>
<dbReference type="EMBL" id="QBKT01000006">
    <property type="protein sequence ID" value="PTX60584.1"/>
    <property type="molecule type" value="Genomic_DNA"/>
</dbReference>
<dbReference type="Gene3D" id="3.30.1330.60">
    <property type="entry name" value="OmpA-like domain"/>
    <property type="match status" value="1"/>
</dbReference>
<organism evidence="8 9">
    <name type="scientific">Kordia periserrulae</name>
    <dbReference type="NCBI Taxonomy" id="701523"/>
    <lineage>
        <taxon>Bacteria</taxon>
        <taxon>Pseudomonadati</taxon>
        <taxon>Bacteroidota</taxon>
        <taxon>Flavobacteriia</taxon>
        <taxon>Flavobacteriales</taxon>
        <taxon>Flavobacteriaceae</taxon>
        <taxon>Kordia</taxon>
    </lineage>
</organism>
<feature type="signal peptide" evidence="6">
    <location>
        <begin position="1"/>
        <end position="22"/>
    </location>
</feature>
<dbReference type="InterPro" id="IPR006665">
    <property type="entry name" value="OmpA-like"/>
</dbReference>
<dbReference type="Pfam" id="PF02412">
    <property type="entry name" value="TSP_3"/>
    <property type="match status" value="4"/>
</dbReference>
<comment type="subcellular location">
    <subcellularLocation>
        <location evidence="1">Cell outer membrane</location>
    </subcellularLocation>
</comment>
<evidence type="ECO:0000313" key="9">
    <source>
        <dbReference type="Proteomes" id="UP000244090"/>
    </source>
</evidence>
<feature type="chain" id="PRO_5015636420" evidence="6">
    <location>
        <begin position="23"/>
        <end position="457"/>
    </location>
</feature>
<dbReference type="PRINTS" id="PR01021">
    <property type="entry name" value="OMPADOMAIN"/>
</dbReference>
<dbReference type="GO" id="GO:0007155">
    <property type="term" value="P:cell adhesion"/>
    <property type="evidence" value="ECO:0007669"/>
    <property type="project" value="InterPro"/>
</dbReference>
<dbReference type="PROSITE" id="PS51123">
    <property type="entry name" value="OMPA_2"/>
    <property type="match status" value="1"/>
</dbReference>
<keyword evidence="9" id="KW-1185">Reference proteome</keyword>
<dbReference type="CDD" id="cd07185">
    <property type="entry name" value="OmpA_C-like"/>
    <property type="match status" value="1"/>
</dbReference>
<dbReference type="PANTHER" id="PTHR30329:SF21">
    <property type="entry name" value="LIPOPROTEIN YIAD-RELATED"/>
    <property type="match status" value="1"/>
</dbReference>
<keyword evidence="4" id="KW-0998">Cell outer membrane</keyword>
<dbReference type="SUPFAM" id="SSF103088">
    <property type="entry name" value="OmpA-like"/>
    <property type="match status" value="1"/>
</dbReference>
<dbReference type="InterPro" id="IPR050330">
    <property type="entry name" value="Bact_OuterMem_StrucFunc"/>
</dbReference>
<dbReference type="Pfam" id="PF00691">
    <property type="entry name" value="OmpA"/>
    <property type="match status" value="1"/>
</dbReference>